<gene>
    <name evidence="3" type="ORF">OB236_31405</name>
</gene>
<dbReference type="EMBL" id="JAOQIO010000107">
    <property type="protein sequence ID" value="MCU6796642.1"/>
    <property type="molecule type" value="Genomic_DNA"/>
</dbReference>
<accession>A0ABT2UQ20</accession>
<dbReference type="RefSeq" id="WP_076232124.1">
    <property type="nucleotide sequence ID" value="NZ_JAOQIO010000107.1"/>
</dbReference>
<keyword evidence="1" id="KW-1133">Transmembrane helix</keyword>
<comment type="caution">
    <text evidence="3">The sequence shown here is derived from an EMBL/GenBank/DDBJ whole genome shotgun (WGS) entry which is preliminary data.</text>
</comment>
<keyword evidence="1" id="KW-0472">Membrane</keyword>
<dbReference type="Proteomes" id="UP001652445">
    <property type="component" value="Unassembled WGS sequence"/>
</dbReference>
<reference evidence="3 4" key="1">
    <citation type="submission" date="2022-09" db="EMBL/GenBank/DDBJ databases">
        <authorList>
            <person name="Han X.L."/>
            <person name="Wang Q."/>
            <person name="Lu T."/>
        </authorList>
    </citation>
    <scope>NUCLEOTIDE SEQUENCE [LARGE SCALE GENOMIC DNA]</scope>
    <source>
        <strain evidence="3 4">WQ 127069</strain>
    </source>
</reference>
<evidence type="ECO:0000259" key="2">
    <source>
        <dbReference type="Pfam" id="PF25842"/>
    </source>
</evidence>
<dbReference type="Pfam" id="PF25842">
    <property type="entry name" value="NfeD_TM"/>
    <property type="match status" value="1"/>
</dbReference>
<evidence type="ECO:0000256" key="1">
    <source>
        <dbReference type="SAM" id="Phobius"/>
    </source>
</evidence>
<protein>
    <submittedName>
        <fullName evidence="3">NfeD family protein</fullName>
    </submittedName>
</protein>
<evidence type="ECO:0000313" key="3">
    <source>
        <dbReference type="EMBL" id="MCU6796642.1"/>
    </source>
</evidence>
<sequence length="175" mass="18837">MLIVYWNCLLFGIAFAVITLVIGEVIGHWLDSAAAALHLDHFDFMQPIVIVGGITTFGAAGIIFHKYTLLDVTLIAILAVLIALVLSAAIYIFFVRNMSKAEHSIGHSVGDLVGKAAEVSVTIPTLGYGEIIIHTNSGISNYPAVSFEGLQIMQGQKVVIVELRGRDFAVSELNI</sequence>
<keyword evidence="4" id="KW-1185">Reference proteome</keyword>
<proteinExistence type="predicted"/>
<evidence type="ECO:0000313" key="4">
    <source>
        <dbReference type="Proteomes" id="UP001652445"/>
    </source>
</evidence>
<feature type="transmembrane region" description="Helical" evidence="1">
    <location>
        <begin position="47"/>
        <end position="65"/>
    </location>
</feature>
<feature type="domain" description="Membrane protein NfeD2 N-terminal transmembrane" evidence="2">
    <location>
        <begin position="3"/>
        <end position="102"/>
    </location>
</feature>
<dbReference type="Gene3D" id="2.40.50.140">
    <property type="entry name" value="Nucleic acid-binding proteins"/>
    <property type="match status" value="1"/>
</dbReference>
<name>A0ABT2UQ20_9BACL</name>
<keyword evidence="1" id="KW-0812">Transmembrane</keyword>
<dbReference type="InterPro" id="IPR012340">
    <property type="entry name" value="NA-bd_OB-fold"/>
</dbReference>
<feature type="transmembrane region" description="Helical" evidence="1">
    <location>
        <begin position="72"/>
        <end position="94"/>
    </location>
</feature>
<organism evidence="3 4">
    <name type="scientific">Paenibacillus baimaensis</name>
    <dbReference type="NCBI Taxonomy" id="2982185"/>
    <lineage>
        <taxon>Bacteria</taxon>
        <taxon>Bacillati</taxon>
        <taxon>Bacillota</taxon>
        <taxon>Bacilli</taxon>
        <taxon>Bacillales</taxon>
        <taxon>Paenibacillaceae</taxon>
        <taxon>Paenibacillus</taxon>
    </lineage>
</organism>
<dbReference type="InterPro" id="IPR058653">
    <property type="entry name" value="NfeD2_TM"/>
</dbReference>